<dbReference type="RefSeq" id="WP_394336728.1">
    <property type="nucleotide sequence ID" value="NZ_LT841358.1"/>
</dbReference>
<dbReference type="EMBL" id="LT841358">
    <property type="protein sequence ID" value="SMH70631.1"/>
    <property type="molecule type" value="Genomic_DNA"/>
</dbReference>
<reference evidence="2" key="1">
    <citation type="submission" date="2017-03" db="EMBL/GenBank/DDBJ databases">
        <authorList>
            <person name="Herbold C."/>
        </authorList>
    </citation>
    <scope>NUCLEOTIDE SEQUENCE [LARGE SCALE GENOMIC DNA]</scope>
</reference>
<organism evidence="1 2">
    <name type="scientific">Candidatus Nitrosotalea okcheonensis</name>
    <dbReference type="NCBI Taxonomy" id="1903276"/>
    <lineage>
        <taxon>Archaea</taxon>
        <taxon>Nitrososphaerota</taxon>
        <taxon>Nitrososphaeria</taxon>
        <taxon>Nitrosotaleales</taxon>
        <taxon>Nitrosotaleaceae</taxon>
        <taxon>Nitrosotalea</taxon>
    </lineage>
</organism>
<name>A0A2H1FD04_9ARCH</name>
<evidence type="ECO:0000313" key="2">
    <source>
        <dbReference type="Proteomes" id="UP000230607"/>
    </source>
</evidence>
<keyword evidence="2" id="KW-1185">Reference proteome</keyword>
<evidence type="ECO:0000313" key="1">
    <source>
        <dbReference type="EMBL" id="SMH70631.1"/>
    </source>
</evidence>
<proteinExistence type="predicted"/>
<gene>
    <name evidence="1" type="ORF">NCS_10438</name>
</gene>
<dbReference type="AlphaFoldDB" id="A0A2H1FD04"/>
<dbReference type="Proteomes" id="UP000230607">
    <property type="component" value="Chromosome 1"/>
</dbReference>
<sequence>MMLIKDLIKSDLNMLSRETKISYQRLQRLQNLAMQILE</sequence>
<accession>A0A2H1FD04</accession>
<protein>
    <submittedName>
        <fullName evidence="1">Uncharacterized protein</fullName>
    </submittedName>
</protein>